<dbReference type="PROSITE" id="PS50865">
    <property type="entry name" value="ZF_MYND_2"/>
    <property type="match status" value="1"/>
</dbReference>
<dbReference type="InParanoid" id="J0WSR0"/>
<keyword evidence="1" id="KW-0479">Metal-binding</keyword>
<dbReference type="EMBL" id="JH687900">
    <property type="protein sequence ID" value="EJD35190.1"/>
    <property type="molecule type" value="Genomic_DNA"/>
</dbReference>
<evidence type="ECO:0000256" key="3">
    <source>
        <dbReference type="ARBA" id="ARBA00022833"/>
    </source>
</evidence>
<organism evidence="7 8">
    <name type="scientific">Auricularia subglabra (strain TFB-10046 / SS5)</name>
    <name type="common">White-rot fungus</name>
    <name type="synonym">Auricularia delicata (strain TFB10046)</name>
    <dbReference type="NCBI Taxonomy" id="717982"/>
    <lineage>
        <taxon>Eukaryota</taxon>
        <taxon>Fungi</taxon>
        <taxon>Dikarya</taxon>
        <taxon>Basidiomycota</taxon>
        <taxon>Agaricomycotina</taxon>
        <taxon>Agaricomycetes</taxon>
        <taxon>Auriculariales</taxon>
        <taxon>Auriculariaceae</taxon>
        <taxon>Auricularia</taxon>
    </lineage>
</organism>
<keyword evidence="3" id="KW-0862">Zinc</keyword>
<accession>J0WSR0</accession>
<feature type="region of interest" description="Disordered" evidence="5">
    <location>
        <begin position="1"/>
        <end position="25"/>
    </location>
</feature>
<proteinExistence type="predicted"/>
<reference evidence="8" key="1">
    <citation type="journal article" date="2012" name="Science">
        <title>The Paleozoic origin of enzymatic lignin decomposition reconstructed from 31 fungal genomes.</title>
        <authorList>
            <person name="Floudas D."/>
            <person name="Binder M."/>
            <person name="Riley R."/>
            <person name="Barry K."/>
            <person name="Blanchette R.A."/>
            <person name="Henrissat B."/>
            <person name="Martinez A.T."/>
            <person name="Otillar R."/>
            <person name="Spatafora J.W."/>
            <person name="Yadav J.S."/>
            <person name="Aerts A."/>
            <person name="Benoit I."/>
            <person name="Boyd A."/>
            <person name="Carlson A."/>
            <person name="Copeland A."/>
            <person name="Coutinho P.M."/>
            <person name="de Vries R.P."/>
            <person name="Ferreira P."/>
            <person name="Findley K."/>
            <person name="Foster B."/>
            <person name="Gaskell J."/>
            <person name="Glotzer D."/>
            <person name="Gorecki P."/>
            <person name="Heitman J."/>
            <person name="Hesse C."/>
            <person name="Hori C."/>
            <person name="Igarashi K."/>
            <person name="Jurgens J.A."/>
            <person name="Kallen N."/>
            <person name="Kersten P."/>
            <person name="Kohler A."/>
            <person name="Kuees U."/>
            <person name="Kumar T.K.A."/>
            <person name="Kuo A."/>
            <person name="LaButti K."/>
            <person name="Larrondo L.F."/>
            <person name="Lindquist E."/>
            <person name="Ling A."/>
            <person name="Lombard V."/>
            <person name="Lucas S."/>
            <person name="Lundell T."/>
            <person name="Martin R."/>
            <person name="McLaughlin D.J."/>
            <person name="Morgenstern I."/>
            <person name="Morin E."/>
            <person name="Murat C."/>
            <person name="Nagy L.G."/>
            <person name="Nolan M."/>
            <person name="Ohm R.A."/>
            <person name="Patyshakuliyeva A."/>
            <person name="Rokas A."/>
            <person name="Ruiz-Duenas F.J."/>
            <person name="Sabat G."/>
            <person name="Salamov A."/>
            <person name="Samejima M."/>
            <person name="Schmutz J."/>
            <person name="Slot J.C."/>
            <person name="St John F."/>
            <person name="Stenlid J."/>
            <person name="Sun H."/>
            <person name="Sun S."/>
            <person name="Syed K."/>
            <person name="Tsang A."/>
            <person name="Wiebenga A."/>
            <person name="Young D."/>
            <person name="Pisabarro A."/>
            <person name="Eastwood D.C."/>
            <person name="Martin F."/>
            <person name="Cullen D."/>
            <person name="Grigoriev I.V."/>
            <person name="Hibbett D.S."/>
        </authorList>
    </citation>
    <scope>NUCLEOTIDE SEQUENCE [LARGE SCALE GENOMIC DNA]</scope>
    <source>
        <strain evidence="8">TFB10046</strain>
    </source>
</reference>
<dbReference type="GO" id="GO:0008270">
    <property type="term" value="F:zinc ion binding"/>
    <property type="evidence" value="ECO:0007669"/>
    <property type="project" value="UniProtKB-KW"/>
</dbReference>
<name>J0WSR0_AURST</name>
<feature type="domain" description="MYND-type" evidence="6">
    <location>
        <begin position="360"/>
        <end position="413"/>
    </location>
</feature>
<evidence type="ECO:0000313" key="7">
    <source>
        <dbReference type="EMBL" id="EJD35190.1"/>
    </source>
</evidence>
<evidence type="ECO:0000256" key="2">
    <source>
        <dbReference type="ARBA" id="ARBA00022771"/>
    </source>
</evidence>
<evidence type="ECO:0000256" key="4">
    <source>
        <dbReference type="PROSITE-ProRule" id="PRU00134"/>
    </source>
</evidence>
<keyword evidence="2 4" id="KW-0863">Zinc-finger</keyword>
<keyword evidence="8" id="KW-1185">Reference proteome</keyword>
<dbReference type="Gene3D" id="6.10.140.2220">
    <property type="match status" value="1"/>
</dbReference>
<sequence length="472" mass="52800">MPPRTSRIAAAPQGGGTTEAGDPADWNASEPLFTKGDLGQRLCAFIAAAMDLGTMSICPICFRVLILWAINDTKTLGFVLLKFPEVLKTALRLIVLLSEAEANIPALRVRLQDNVFQCSGKETLHRMRTTSNTRDPFDRLLEALYCLVTYALKRGPKPMYDEVKHQASQKHFFGRKGIWPLELKDLFPLGIERTLDAFLFWCCVPFTVLPFDVLNGYLAIARPVIINPLLALTPNLNVPWPADCAVPFTTHPGLRMANGLRGDEKMVNVVLATLGMLRASVDTRRDDVRHFLTGFETEFLGVMQALSLEELGLEVHLSAVEQYRCILCGGRQQCEHDAPDRALYVHGYIFRSVRTYRCAGLDCSRHELGGIEDDEEPRELFRRCGGCKVMPYCNVGCQRAHWKLNAPTHREVCEVLRGMMGRGVDMFSEYPNCFLNAYDELSTGDAELLFAAAAQSQIMPDYRHLAESHNGA</sequence>
<dbReference type="SUPFAM" id="SSF144232">
    <property type="entry name" value="HIT/MYND zinc finger-like"/>
    <property type="match status" value="1"/>
</dbReference>
<dbReference type="Proteomes" id="UP000006514">
    <property type="component" value="Unassembled WGS sequence"/>
</dbReference>
<protein>
    <recommendedName>
        <fullName evidence="6">MYND-type domain-containing protein</fullName>
    </recommendedName>
</protein>
<dbReference type="AlphaFoldDB" id="J0WSR0"/>
<evidence type="ECO:0000313" key="8">
    <source>
        <dbReference type="Proteomes" id="UP000006514"/>
    </source>
</evidence>
<dbReference type="InterPro" id="IPR002893">
    <property type="entry name" value="Znf_MYND"/>
</dbReference>
<dbReference type="KEGG" id="adl:AURDEDRAFT_130753"/>
<dbReference type="OrthoDB" id="341421at2759"/>
<evidence type="ECO:0000256" key="5">
    <source>
        <dbReference type="SAM" id="MobiDB-lite"/>
    </source>
</evidence>
<dbReference type="Pfam" id="PF01753">
    <property type="entry name" value="zf-MYND"/>
    <property type="match status" value="1"/>
</dbReference>
<evidence type="ECO:0000259" key="6">
    <source>
        <dbReference type="PROSITE" id="PS50865"/>
    </source>
</evidence>
<gene>
    <name evidence="7" type="ORF">AURDEDRAFT_130753</name>
</gene>
<evidence type="ECO:0000256" key="1">
    <source>
        <dbReference type="ARBA" id="ARBA00022723"/>
    </source>
</evidence>